<dbReference type="Gramene" id="mRNA:HanXRQr2_Chr04g0168211">
    <property type="protein sequence ID" value="CDS:HanXRQr2_Chr04g0168211.1"/>
    <property type="gene ID" value="HanXRQr2_Chr04g0168211"/>
</dbReference>
<keyword evidence="1" id="KW-1133">Transmembrane helix</keyword>
<keyword evidence="1" id="KW-0812">Transmembrane</keyword>
<reference evidence="2" key="1">
    <citation type="journal article" date="2017" name="Nature">
        <title>The sunflower genome provides insights into oil metabolism, flowering and Asterid evolution.</title>
        <authorList>
            <person name="Badouin H."/>
            <person name="Gouzy J."/>
            <person name="Grassa C.J."/>
            <person name="Murat F."/>
            <person name="Staton S.E."/>
            <person name="Cottret L."/>
            <person name="Lelandais-Briere C."/>
            <person name="Owens G.L."/>
            <person name="Carrere S."/>
            <person name="Mayjonade B."/>
            <person name="Legrand L."/>
            <person name="Gill N."/>
            <person name="Kane N.C."/>
            <person name="Bowers J.E."/>
            <person name="Hubner S."/>
            <person name="Bellec A."/>
            <person name="Berard A."/>
            <person name="Berges H."/>
            <person name="Blanchet N."/>
            <person name="Boniface M.C."/>
            <person name="Brunel D."/>
            <person name="Catrice O."/>
            <person name="Chaidir N."/>
            <person name="Claudel C."/>
            <person name="Donnadieu C."/>
            <person name="Faraut T."/>
            <person name="Fievet G."/>
            <person name="Helmstetter N."/>
            <person name="King M."/>
            <person name="Knapp S.J."/>
            <person name="Lai Z."/>
            <person name="Le Paslier M.C."/>
            <person name="Lippi Y."/>
            <person name="Lorenzon L."/>
            <person name="Mandel J.R."/>
            <person name="Marage G."/>
            <person name="Marchand G."/>
            <person name="Marquand E."/>
            <person name="Bret-Mestries E."/>
            <person name="Morien E."/>
            <person name="Nambeesan S."/>
            <person name="Nguyen T."/>
            <person name="Pegot-Espagnet P."/>
            <person name="Pouilly N."/>
            <person name="Raftis F."/>
            <person name="Sallet E."/>
            <person name="Schiex T."/>
            <person name="Thomas J."/>
            <person name="Vandecasteele C."/>
            <person name="Vares D."/>
            <person name="Vear F."/>
            <person name="Vautrin S."/>
            <person name="Crespi M."/>
            <person name="Mangin B."/>
            <person name="Burke J.M."/>
            <person name="Salse J."/>
            <person name="Munos S."/>
            <person name="Vincourt P."/>
            <person name="Rieseberg L.H."/>
            <person name="Langlade N.B."/>
        </authorList>
    </citation>
    <scope>NUCLEOTIDE SEQUENCE</scope>
    <source>
        <tissue evidence="2">Leaves</tissue>
    </source>
</reference>
<sequence length="52" mass="6248">MVFDDVFMRSIIWVRDEEDIAYTHCATIFIFQIIYLVIIPSYILLHICCIHI</sequence>
<evidence type="ECO:0000313" key="3">
    <source>
        <dbReference type="Proteomes" id="UP000215914"/>
    </source>
</evidence>
<dbReference type="AlphaFoldDB" id="A0A9K3NT15"/>
<proteinExistence type="predicted"/>
<feature type="transmembrane region" description="Helical" evidence="1">
    <location>
        <begin position="20"/>
        <end position="45"/>
    </location>
</feature>
<evidence type="ECO:0000313" key="2">
    <source>
        <dbReference type="EMBL" id="KAF5810338.1"/>
    </source>
</evidence>
<name>A0A9K3NT15_HELAN</name>
<protein>
    <submittedName>
        <fullName evidence="2">Uncharacterized protein</fullName>
    </submittedName>
</protein>
<dbReference type="EMBL" id="MNCJ02000319">
    <property type="protein sequence ID" value="KAF5810338.1"/>
    <property type="molecule type" value="Genomic_DNA"/>
</dbReference>
<gene>
    <name evidence="2" type="ORF">HanXRQr2_Chr04g0168211</name>
</gene>
<comment type="caution">
    <text evidence="2">The sequence shown here is derived from an EMBL/GenBank/DDBJ whole genome shotgun (WGS) entry which is preliminary data.</text>
</comment>
<reference evidence="2" key="2">
    <citation type="submission" date="2020-06" db="EMBL/GenBank/DDBJ databases">
        <title>Helianthus annuus Genome sequencing and assembly Release 2.</title>
        <authorList>
            <person name="Gouzy J."/>
            <person name="Langlade N."/>
            <person name="Munos S."/>
        </authorList>
    </citation>
    <scope>NUCLEOTIDE SEQUENCE</scope>
    <source>
        <tissue evidence="2">Leaves</tissue>
    </source>
</reference>
<evidence type="ECO:0000256" key="1">
    <source>
        <dbReference type="SAM" id="Phobius"/>
    </source>
</evidence>
<keyword evidence="1" id="KW-0472">Membrane</keyword>
<organism evidence="2 3">
    <name type="scientific">Helianthus annuus</name>
    <name type="common">Common sunflower</name>
    <dbReference type="NCBI Taxonomy" id="4232"/>
    <lineage>
        <taxon>Eukaryota</taxon>
        <taxon>Viridiplantae</taxon>
        <taxon>Streptophyta</taxon>
        <taxon>Embryophyta</taxon>
        <taxon>Tracheophyta</taxon>
        <taxon>Spermatophyta</taxon>
        <taxon>Magnoliopsida</taxon>
        <taxon>eudicotyledons</taxon>
        <taxon>Gunneridae</taxon>
        <taxon>Pentapetalae</taxon>
        <taxon>asterids</taxon>
        <taxon>campanulids</taxon>
        <taxon>Asterales</taxon>
        <taxon>Asteraceae</taxon>
        <taxon>Asteroideae</taxon>
        <taxon>Heliantheae alliance</taxon>
        <taxon>Heliantheae</taxon>
        <taxon>Helianthus</taxon>
    </lineage>
</organism>
<dbReference type="Proteomes" id="UP000215914">
    <property type="component" value="Unassembled WGS sequence"/>
</dbReference>
<accession>A0A9K3NT15</accession>
<keyword evidence="3" id="KW-1185">Reference proteome</keyword>